<dbReference type="PANTHER" id="PTHR30212:SF4">
    <property type="entry name" value="MOSC DOMAIN-CONTAINING PROTEIN"/>
    <property type="match status" value="1"/>
</dbReference>
<dbReference type="Proteomes" id="UP000247476">
    <property type="component" value="Unassembled WGS sequence"/>
</dbReference>
<dbReference type="OrthoDB" id="9786134at2"/>
<dbReference type="Pfam" id="PF03475">
    <property type="entry name" value="YiiM_3-alpha"/>
    <property type="match status" value="1"/>
</dbReference>
<keyword evidence="3" id="KW-1185">Reference proteome</keyword>
<name>A0A2V5KUG4_9BACL</name>
<dbReference type="InterPro" id="IPR005163">
    <property type="entry name" value="Tri_helical_YiiM-like"/>
</dbReference>
<dbReference type="PANTHER" id="PTHR30212">
    <property type="entry name" value="PROTEIN YIIM"/>
    <property type="match status" value="1"/>
</dbReference>
<sequence length="228" mass="25256">MDIRIVSLNVGRPATFVYKGKDVPTGIFKSPAAEGPIALTTLNFEGDGQADLVHHGGPDKAVCVYSYEHYPYWERDLGRELAYGAFGENLTVLGMTEDAVCIGDIYAIGDVRLQVSQPRQPCHKLAKMYDVPDLPIRVQNTGFTGFYFRVLVPGLFDRSLPLTLERRHPAGLTVAFANEIKHHRKDDLDGVRALLAVDALSTNWRVSFEKRLEGAEPSTEERLNGTAP</sequence>
<dbReference type="InterPro" id="IPR011037">
    <property type="entry name" value="Pyrv_Knase-like_insert_dom_sf"/>
</dbReference>
<accession>A0A2V5KUG4</accession>
<dbReference type="InterPro" id="IPR005302">
    <property type="entry name" value="MoCF_Sase_C"/>
</dbReference>
<dbReference type="GO" id="GO:0030151">
    <property type="term" value="F:molybdenum ion binding"/>
    <property type="evidence" value="ECO:0007669"/>
    <property type="project" value="InterPro"/>
</dbReference>
<feature type="domain" description="MOSC" evidence="1">
    <location>
        <begin position="31"/>
        <end position="165"/>
    </location>
</feature>
<dbReference type="Gene3D" id="2.40.33.20">
    <property type="entry name" value="PK beta-barrel domain-like"/>
    <property type="match status" value="1"/>
</dbReference>
<dbReference type="RefSeq" id="WP_110841534.1">
    <property type="nucleotide sequence ID" value="NZ_QJVJ01000008.1"/>
</dbReference>
<organism evidence="2 3">
    <name type="scientific">Paenibacillus flagellatus</name>
    <dbReference type="NCBI Taxonomy" id="2211139"/>
    <lineage>
        <taxon>Bacteria</taxon>
        <taxon>Bacillati</taxon>
        <taxon>Bacillota</taxon>
        <taxon>Bacilli</taxon>
        <taxon>Bacillales</taxon>
        <taxon>Paenibacillaceae</taxon>
        <taxon>Paenibacillus</taxon>
    </lineage>
</organism>
<reference evidence="2 3" key="1">
    <citation type="submission" date="2018-05" db="EMBL/GenBank/DDBJ databases">
        <title>Paenibacillus flagellatus sp. nov., isolated from selenium mineral soil.</title>
        <authorList>
            <person name="Dai X."/>
        </authorList>
    </citation>
    <scope>NUCLEOTIDE SEQUENCE [LARGE SCALE GENOMIC DNA]</scope>
    <source>
        <strain evidence="2 3">DXL2</strain>
    </source>
</reference>
<dbReference type="AlphaFoldDB" id="A0A2V5KUG4"/>
<dbReference type="Pfam" id="PF03473">
    <property type="entry name" value="MOSC"/>
    <property type="match status" value="1"/>
</dbReference>
<proteinExistence type="predicted"/>
<gene>
    <name evidence="2" type="ORF">DLM86_18475</name>
</gene>
<comment type="caution">
    <text evidence="2">The sequence shown here is derived from an EMBL/GenBank/DDBJ whole genome shotgun (WGS) entry which is preliminary data.</text>
</comment>
<dbReference type="GO" id="GO:0003824">
    <property type="term" value="F:catalytic activity"/>
    <property type="evidence" value="ECO:0007669"/>
    <property type="project" value="InterPro"/>
</dbReference>
<dbReference type="GO" id="GO:0030170">
    <property type="term" value="F:pyridoxal phosphate binding"/>
    <property type="evidence" value="ECO:0007669"/>
    <property type="project" value="InterPro"/>
</dbReference>
<dbReference type="InterPro" id="IPR052353">
    <property type="entry name" value="Benzoxazolinone_Detox_Enz"/>
</dbReference>
<dbReference type="SUPFAM" id="SSF50800">
    <property type="entry name" value="PK beta-barrel domain-like"/>
    <property type="match status" value="1"/>
</dbReference>
<evidence type="ECO:0000313" key="3">
    <source>
        <dbReference type="Proteomes" id="UP000247476"/>
    </source>
</evidence>
<evidence type="ECO:0000313" key="2">
    <source>
        <dbReference type="EMBL" id="PYI52986.1"/>
    </source>
</evidence>
<dbReference type="PROSITE" id="PS51340">
    <property type="entry name" value="MOSC"/>
    <property type="match status" value="1"/>
</dbReference>
<evidence type="ECO:0000259" key="1">
    <source>
        <dbReference type="PROSITE" id="PS51340"/>
    </source>
</evidence>
<protein>
    <submittedName>
        <fullName evidence="2">MOSC domain-containing protein</fullName>
    </submittedName>
</protein>
<dbReference type="EMBL" id="QJVJ01000008">
    <property type="protein sequence ID" value="PYI52986.1"/>
    <property type="molecule type" value="Genomic_DNA"/>
</dbReference>